<dbReference type="HOGENOM" id="CLU_091631_0_0_9"/>
<proteinExistence type="predicted"/>
<evidence type="ECO:0000256" key="1">
    <source>
        <dbReference type="SAM" id="Phobius"/>
    </source>
</evidence>
<reference evidence="2 3" key="1">
    <citation type="submission" date="2010-12" db="EMBL/GenBank/DDBJ databases">
        <authorList>
            <person name="Muzny D."/>
            <person name="Qin X."/>
            <person name="Deng J."/>
            <person name="Jiang H."/>
            <person name="Liu Y."/>
            <person name="Qu J."/>
            <person name="Song X.-Z."/>
            <person name="Zhang L."/>
            <person name="Thornton R."/>
            <person name="Coyle M."/>
            <person name="Francisco L."/>
            <person name="Jackson L."/>
            <person name="Javaid M."/>
            <person name="Korchina V."/>
            <person name="Kovar C."/>
            <person name="Mata R."/>
            <person name="Mathew T."/>
            <person name="Ngo R."/>
            <person name="Nguyen L."/>
            <person name="Nguyen N."/>
            <person name="Okwuonu G."/>
            <person name="Ongeri F."/>
            <person name="Pham C."/>
            <person name="Simmons D."/>
            <person name="Wilczek-Boney K."/>
            <person name="Hale W."/>
            <person name="Jakkamsetti A."/>
            <person name="Pham P."/>
            <person name="Ruth R."/>
            <person name="San Lucas F."/>
            <person name="Warren J."/>
            <person name="Zhang J."/>
            <person name="Zhao Z."/>
            <person name="Zhou C."/>
            <person name="Zhu D."/>
            <person name="Lee S."/>
            <person name="Bess C."/>
            <person name="Blankenburg K."/>
            <person name="Forbes L."/>
            <person name="Fu Q."/>
            <person name="Gubbala S."/>
            <person name="Hirani K."/>
            <person name="Jayaseelan J.C."/>
            <person name="Lara F."/>
            <person name="Munidasa M."/>
            <person name="Palculict T."/>
            <person name="Patil S."/>
            <person name="Pu L.-L."/>
            <person name="Saada N."/>
            <person name="Tang L."/>
            <person name="Weissenberger G."/>
            <person name="Zhu Y."/>
            <person name="Hemphill L."/>
            <person name="Shang Y."/>
            <person name="Youmans B."/>
            <person name="Ayvaz T."/>
            <person name="Ross M."/>
            <person name="Santibanez J."/>
            <person name="Aqrawi P."/>
            <person name="Gross S."/>
            <person name="Joshi V."/>
            <person name="Fowler G."/>
            <person name="Nazareth L."/>
            <person name="Reid J."/>
            <person name="Worley K."/>
            <person name="Petrosino J."/>
            <person name="Highlander S."/>
            <person name="Gibbs R."/>
        </authorList>
    </citation>
    <scope>NUCLEOTIDE SEQUENCE [LARGE SCALE GENOMIC DNA]</scope>
    <source>
        <strain evidence="2 3">DSM 3986</strain>
    </source>
</reference>
<sequence length="193" mass="22444">MKDYDLHGIKKIEYILDYYKLPIVLSIIIIYIFCSLSYKLITKKNTLLSVAAINIEISNENILKFSDNYLISRNFSSKKYNINFYNNLISEGNPNDGASYEYAYASSMKLLALMTDKTLDIVLMDEKAYQTFSNNEYLYNLYDLNLSENTTNKQDAILISSPYFSDEIYIGIIKNSRHLEEAVQYINYLINVL</sequence>
<keyword evidence="1" id="KW-0812">Transmembrane</keyword>
<accession>E6LS54</accession>
<dbReference type="Proteomes" id="UP000003434">
    <property type="component" value="Unassembled WGS sequence"/>
</dbReference>
<dbReference type="EMBL" id="AEPW01000106">
    <property type="protein sequence ID" value="EFU75431.1"/>
    <property type="molecule type" value="Genomic_DNA"/>
</dbReference>
<feature type="transmembrane region" description="Helical" evidence="1">
    <location>
        <begin position="21"/>
        <end position="41"/>
    </location>
</feature>
<name>E6LS54_9FIRM</name>
<dbReference type="RefSeq" id="WP_008752548.1">
    <property type="nucleotide sequence ID" value="NZ_GL622296.1"/>
</dbReference>
<evidence type="ECO:0000313" key="3">
    <source>
        <dbReference type="Proteomes" id="UP000003434"/>
    </source>
</evidence>
<evidence type="ECO:0000313" key="2">
    <source>
        <dbReference type="EMBL" id="EFU75431.1"/>
    </source>
</evidence>
<dbReference type="eggNOG" id="ENOG5032UIT">
    <property type="taxonomic scope" value="Bacteria"/>
</dbReference>
<comment type="caution">
    <text evidence="2">The sequence shown here is derived from an EMBL/GenBank/DDBJ whole genome shotgun (WGS) entry which is preliminary data.</text>
</comment>
<organism evidence="2 3">
    <name type="scientific">Lachnoanaerobaculum saburreum DSM 3986</name>
    <dbReference type="NCBI Taxonomy" id="887325"/>
    <lineage>
        <taxon>Bacteria</taxon>
        <taxon>Bacillati</taxon>
        <taxon>Bacillota</taxon>
        <taxon>Clostridia</taxon>
        <taxon>Lachnospirales</taxon>
        <taxon>Lachnospiraceae</taxon>
        <taxon>Lachnoanaerobaculum</taxon>
    </lineage>
</organism>
<keyword evidence="1" id="KW-1133">Transmembrane helix</keyword>
<dbReference type="Gene3D" id="3.40.190.10">
    <property type="entry name" value="Periplasmic binding protein-like II"/>
    <property type="match status" value="1"/>
</dbReference>
<dbReference type="AlphaFoldDB" id="E6LS54"/>
<keyword evidence="1" id="KW-0472">Membrane</keyword>
<gene>
    <name evidence="2" type="ORF">HMPREF0381_2789</name>
</gene>
<protein>
    <submittedName>
        <fullName evidence="2">Uncharacterized protein</fullName>
    </submittedName>
</protein>